<dbReference type="AlphaFoldDB" id="A0A1I6R6M3"/>
<protein>
    <submittedName>
        <fullName evidence="1">Putative SAM-dependent methyltransferase</fullName>
    </submittedName>
</protein>
<name>A0A1I6R6M3_9BACL</name>
<dbReference type="CDD" id="cd02440">
    <property type="entry name" value="AdoMet_MTases"/>
    <property type="match status" value="1"/>
</dbReference>
<reference evidence="2" key="1">
    <citation type="submission" date="2016-10" db="EMBL/GenBank/DDBJ databases">
        <authorList>
            <person name="Varghese N."/>
            <person name="Submissions S."/>
        </authorList>
    </citation>
    <scope>NUCLEOTIDE SEQUENCE [LARGE SCALE GENOMIC DNA]</scope>
    <source>
        <strain evidence="2">DSM 45789</strain>
    </source>
</reference>
<dbReference type="Proteomes" id="UP000198660">
    <property type="component" value="Unassembled WGS sequence"/>
</dbReference>
<dbReference type="Gene3D" id="3.40.50.150">
    <property type="entry name" value="Vaccinia Virus protein VP39"/>
    <property type="match status" value="1"/>
</dbReference>
<sequence>MVFVTTSRKGKEEVEKSAKVFAETLSAPYLPRDGLSLERMFQESGLNEAVIVGPEGAKWQDQSGRHFFFHPNMAAVRVKALARGGKDALIEASGIQKGDRVLDCTLGLGSDAIVAAHVVGKHGEVTGLESQSVIASLVSYGLTNYPLESPRLLEAMHRVEVCQADYRQFLHDAEENSFDIVLFDPMFRQTVTRSSGVQALKTLANPAPLDPVAVNEACRVAKRRVVLKERKMSGEFERLGFQIEKEASNHAFGIKECGG</sequence>
<dbReference type="PANTHER" id="PTHR36112:SF1">
    <property type="entry name" value="RIBOSOMAL RNA SMALL SUBUNIT METHYLTRANSFERASE J"/>
    <property type="match status" value="1"/>
</dbReference>
<evidence type="ECO:0000313" key="2">
    <source>
        <dbReference type="Proteomes" id="UP000198660"/>
    </source>
</evidence>
<accession>A0A1I6R6M3</accession>
<proteinExistence type="predicted"/>
<dbReference type="InterPro" id="IPR029063">
    <property type="entry name" value="SAM-dependent_MTases_sf"/>
</dbReference>
<dbReference type="PANTHER" id="PTHR36112">
    <property type="entry name" value="RIBOSOMAL RNA SMALL SUBUNIT METHYLTRANSFERASE J"/>
    <property type="match status" value="1"/>
</dbReference>
<evidence type="ECO:0000313" key="1">
    <source>
        <dbReference type="EMBL" id="SFS60372.1"/>
    </source>
</evidence>
<organism evidence="1 2">
    <name type="scientific">Marininema halotolerans</name>
    <dbReference type="NCBI Taxonomy" id="1155944"/>
    <lineage>
        <taxon>Bacteria</taxon>
        <taxon>Bacillati</taxon>
        <taxon>Bacillota</taxon>
        <taxon>Bacilli</taxon>
        <taxon>Bacillales</taxon>
        <taxon>Thermoactinomycetaceae</taxon>
        <taxon>Marininema</taxon>
    </lineage>
</organism>
<dbReference type="EMBL" id="FPAA01000004">
    <property type="protein sequence ID" value="SFS60372.1"/>
    <property type="molecule type" value="Genomic_DNA"/>
</dbReference>
<dbReference type="GO" id="GO:0008990">
    <property type="term" value="F:rRNA (guanine-N2-)-methyltransferase activity"/>
    <property type="evidence" value="ECO:0007669"/>
    <property type="project" value="InterPro"/>
</dbReference>
<dbReference type="Pfam" id="PF04445">
    <property type="entry name" value="SAM_MT"/>
    <property type="match status" value="1"/>
</dbReference>
<dbReference type="RefSeq" id="WP_091835895.1">
    <property type="nucleotide sequence ID" value="NZ_FPAA01000004.1"/>
</dbReference>
<gene>
    <name evidence="1" type="ORF">SAMN05444972_104190</name>
</gene>
<dbReference type="InterPro" id="IPR007536">
    <property type="entry name" value="16SrRNA_methylTrfase_J"/>
</dbReference>
<keyword evidence="1" id="KW-0808">Transferase</keyword>
<dbReference type="OrthoDB" id="1653798at2"/>
<keyword evidence="1" id="KW-0489">Methyltransferase</keyword>
<dbReference type="SUPFAM" id="SSF53335">
    <property type="entry name" value="S-adenosyl-L-methionine-dependent methyltransferases"/>
    <property type="match status" value="1"/>
</dbReference>
<keyword evidence="2" id="KW-1185">Reference proteome</keyword>